<proteinExistence type="predicted"/>
<keyword evidence="1" id="KW-1133">Transmembrane helix</keyword>
<organism evidence="2">
    <name type="scientific">Hericium coralloides</name>
    <name type="common">Coral tooth fungus</name>
    <name type="synonym">Hericium ramosum</name>
    <dbReference type="NCBI Taxonomy" id="100756"/>
    <lineage>
        <taxon>Eukaryota</taxon>
        <taxon>Fungi</taxon>
        <taxon>Dikarya</taxon>
        <taxon>Basidiomycota</taxon>
        <taxon>Agaricomycotina</taxon>
        <taxon>Agaricomycetes</taxon>
        <taxon>Russulales</taxon>
        <taxon>Hericiaceae</taxon>
        <taxon>Hericium</taxon>
    </lineage>
</organism>
<sequence length="115" mass="13731">MRIIRETLNNNKYCKLIKNSSTYKGIVIGWSLELAPPFLIKFQNNIFIRVIRVIGGLSLLLTISNNYLLAPKFIQYIIFFFALIQIIWMFIYYFIKTVYGIYTLIYKKEVFKIKK</sequence>
<keyword evidence="1" id="KW-0472">Membrane</keyword>
<feature type="transmembrane region" description="Helical" evidence="1">
    <location>
        <begin position="46"/>
        <end position="69"/>
    </location>
</feature>
<geneLocation type="mitochondrion" evidence="2"/>
<evidence type="ECO:0000313" key="2">
    <source>
        <dbReference type="EMBL" id="APX41096.1"/>
    </source>
</evidence>
<dbReference type="RefSeq" id="YP_009348143.1">
    <property type="nucleotide sequence ID" value="NC_033903.1"/>
</dbReference>
<name>A0A1P8NNJ3_HERCO</name>
<feature type="transmembrane region" description="Helical" evidence="1">
    <location>
        <begin position="76"/>
        <end position="95"/>
    </location>
</feature>
<keyword evidence="2" id="KW-0496">Mitochondrion</keyword>
<dbReference type="GeneID" id="31078707"/>
<dbReference type="EMBL" id="KY007042">
    <property type="protein sequence ID" value="APX41096.1"/>
    <property type="molecule type" value="Genomic_DNA"/>
</dbReference>
<protein>
    <submittedName>
        <fullName evidence="2">Uncharacterized protein</fullName>
    </submittedName>
</protein>
<accession>A0A1P8NNJ3</accession>
<reference evidence="2" key="1">
    <citation type="submission" date="2016-10" db="EMBL/GenBank/DDBJ databases">
        <authorList>
            <person name="de Groot N.N."/>
        </authorList>
    </citation>
    <scope>NUCLEOTIDE SEQUENCE</scope>
    <source>
        <strain evidence="2">Tvtc0002</strain>
    </source>
</reference>
<gene>
    <name evidence="2" type="primary">orf115</name>
</gene>
<keyword evidence="1" id="KW-0812">Transmembrane</keyword>
<evidence type="ECO:0000256" key="1">
    <source>
        <dbReference type="SAM" id="Phobius"/>
    </source>
</evidence>
<dbReference type="AlphaFoldDB" id="A0A1P8NNJ3"/>